<dbReference type="Proteomes" id="UP000660262">
    <property type="component" value="Unassembled WGS sequence"/>
</dbReference>
<dbReference type="PANTHER" id="PTHR15239">
    <property type="entry name" value="NUCLEAR EXPORT MEDIATOR FACTOR NEMF"/>
    <property type="match status" value="1"/>
</dbReference>
<feature type="compositionally biased region" description="Basic and acidic residues" evidence="1">
    <location>
        <begin position="208"/>
        <end position="221"/>
    </location>
</feature>
<dbReference type="InterPro" id="IPR051608">
    <property type="entry name" value="RQC_Subunit_NEMF"/>
</dbReference>
<name>A0A830HAR3_9CHLO</name>
<organism evidence="2 3">
    <name type="scientific">Pycnococcus provasolii</name>
    <dbReference type="NCBI Taxonomy" id="41880"/>
    <lineage>
        <taxon>Eukaryota</taxon>
        <taxon>Viridiplantae</taxon>
        <taxon>Chlorophyta</taxon>
        <taxon>Pseudoscourfieldiophyceae</taxon>
        <taxon>Pseudoscourfieldiales</taxon>
        <taxon>Pycnococcaceae</taxon>
        <taxon>Pycnococcus</taxon>
    </lineage>
</organism>
<dbReference type="PANTHER" id="PTHR15239:SF6">
    <property type="entry name" value="RIBOSOME QUALITY CONTROL COMPLEX SUBUNIT NEMF"/>
    <property type="match status" value="1"/>
</dbReference>
<feature type="compositionally biased region" description="Low complexity" evidence="1">
    <location>
        <begin position="274"/>
        <end position="283"/>
    </location>
</feature>
<dbReference type="AlphaFoldDB" id="A0A830HAR3"/>
<dbReference type="OrthoDB" id="436717at2759"/>
<feature type="region of interest" description="Disordered" evidence="1">
    <location>
        <begin position="201"/>
        <end position="221"/>
    </location>
</feature>
<evidence type="ECO:0000256" key="1">
    <source>
        <dbReference type="SAM" id="MobiDB-lite"/>
    </source>
</evidence>
<comment type="caution">
    <text evidence="2">The sequence shown here is derived from an EMBL/GenBank/DDBJ whole genome shotgun (WGS) entry which is preliminary data.</text>
</comment>
<gene>
    <name evidence="2" type="ORF">PPROV_000089300</name>
</gene>
<evidence type="ECO:0000313" key="3">
    <source>
        <dbReference type="Proteomes" id="UP000660262"/>
    </source>
</evidence>
<dbReference type="GO" id="GO:0000049">
    <property type="term" value="F:tRNA binding"/>
    <property type="evidence" value="ECO:0007669"/>
    <property type="project" value="TreeGrafter"/>
</dbReference>
<dbReference type="GO" id="GO:0072344">
    <property type="term" value="P:rescue of stalled ribosome"/>
    <property type="evidence" value="ECO:0007669"/>
    <property type="project" value="TreeGrafter"/>
</dbReference>
<dbReference type="Pfam" id="PF05833">
    <property type="entry name" value="NFACT_N"/>
    <property type="match status" value="1"/>
</dbReference>
<keyword evidence="3" id="KW-1185">Reference proteome</keyword>
<evidence type="ECO:0000313" key="2">
    <source>
        <dbReference type="EMBL" id="GHP02137.1"/>
    </source>
</evidence>
<reference evidence="2" key="1">
    <citation type="submission" date="2020-10" db="EMBL/GenBank/DDBJ databases">
        <title>Unveiling of a novel bifunctional photoreceptor, Dualchrome1, isolated from a cosmopolitan green alga.</title>
        <authorList>
            <person name="Suzuki S."/>
            <person name="Kawachi M."/>
        </authorList>
    </citation>
    <scope>NUCLEOTIDE SEQUENCE</scope>
    <source>
        <strain evidence="2">NIES 2893</strain>
    </source>
</reference>
<accession>A0A830HAR3</accession>
<dbReference type="GO" id="GO:1990112">
    <property type="term" value="C:RQC complex"/>
    <property type="evidence" value="ECO:0007669"/>
    <property type="project" value="TreeGrafter"/>
</dbReference>
<sequence>MLLPRSGSLSLRCRSGLPLRRCRALSLSLSPSAAVVVARCGIGGKDGIGGYDGTRRTFGSMRFWHVTHGVFLPTHGVCVSIPNLTRGSRRRGSSFVSAACLPTSLDATAETTVANLQAFADDVAIRLQGRREGLLKQQASAEDEDELRARADLIMAFAHTYKPKQKQLKCLDFETGEEVLVDIDEEDGAIPTAEKLYKRAKHARKQTSKTEELLAKHEQDRARAEEVIHHVDELAKKASEMSDDDIERAAEAAMRAFAKLGYKPKAAKKKKQESAQSSGPSQSGAGGIGSNASGIRLFTSPAGLEILCGRNSQGNEDVSLRFSRQRPAVWFHVQGEAGAHVLLRHPANGDESAKPFSQSPDETTTVAVPRRAASKTTLAKLDAGGYPMEDVLAAASIAARYSKARRSTRVAVTCVMEPHRISKPSGARTGTVTIMPGTPTCTVHADPKTCVDLYGISEE</sequence>
<evidence type="ECO:0008006" key="4">
    <source>
        <dbReference type="Google" id="ProtNLM"/>
    </source>
</evidence>
<dbReference type="GO" id="GO:0043023">
    <property type="term" value="F:ribosomal large subunit binding"/>
    <property type="evidence" value="ECO:0007669"/>
    <property type="project" value="TreeGrafter"/>
</dbReference>
<dbReference type="EMBL" id="BNJQ01000002">
    <property type="protein sequence ID" value="GHP02137.1"/>
    <property type="molecule type" value="Genomic_DNA"/>
</dbReference>
<feature type="region of interest" description="Disordered" evidence="1">
    <location>
        <begin position="263"/>
        <end position="290"/>
    </location>
</feature>
<proteinExistence type="predicted"/>
<protein>
    <recommendedName>
        <fullName evidence="4">NFACT RNA-binding domain-containing protein</fullName>
    </recommendedName>
</protein>